<feature type="region of interest" description="Disordered" evidence="1">
    <location>
        <begin position="47"/>
        <end position="83"/>
    </location>
</feature>
<evidence type="ECO:0000256" key="1">
    <source>
        <dbReference type="SAM" id="MobiDB-lite"/>
    </source>
</evidence>
<evidence type="ECO:0000313" key="3">
    <source>
        <dbReference type="Proteomes" id="UP000596742"/>
    </source>
</evidence>
<reference evidence="2" key="1">
    <citation type="submission" date="2018-11" db="EMBL/GenBank/DDBJ databases">
        <authorList>
            <person name="Alioto T."/>
            <person name="Alioto T."/>
        </authorList>
    </citation>
    <scope>NUCLEOTIDE SEQUENCE</scope>
</reference>
<protein>
    <submittedName>
        <fullName evidence="2">Uncharacterized protein</fullName>
    </submittedName>
</protein>
<keyword evidence="3" id="KW-1185">Reference proteome</keyword>
<proteinExistence type="predicted"/>
<comment type="caution">
    <text evidence="2">The sequence shown here is derived from an EMBL/GenBank/DDBJ whole genome shotgun (WGS) entry which is preliminary data.</text>
</comment>
<evidence type="ECO:0000313" key="2">
    <source>
        <dbReference type="EMBL" id="VDI41046.1"/>
    </source>
</evidence>
<dbReference type="AlphaFoldDB" id="A0A8B6EYF4"/>
<dbReference type="Proteomes" id="UP000596742">
    <property type="component" value="Unassembled WGS sequence"/>
</dbReference>
<organism evidence="2 3">
    <name type="scientific">Mytilus galloprovincialis</name>
    <name type="common">Mediterranean mussel</name>
    <dbReference type="NCBI Taxonomy" id="29158"/>
    <lineage>
        <taxon>Eukaryota</taxon>
        <taxon>Metazoa</taxon>
        <taxon>Spiralia</taxon>
        <taxon>Lophotrochozoa</taxon>
        <taxon>Mollusca</taxon>
        <taxon>Bivalvia</taxon>
        <taxon>Autobranchia</taxon>
        <taxon>Pteriomorphia</taxon>
        <taxon>Mytilida</taxon>
        <taxon>Mytiloidea</taxon>
        <taxon>Mytilidae</taxon>
        <taxon>Mytilinae</taxon>
        <taxon>Mytilus</taxon>
    </lineage>
</organism>
<gene>
    <name evidence="2" type="ORF">MGAL_10B085160</name>
</gene>
<feature type="non-terminal residue" evidence="2">
    <location>
        <position position="1"/>
    </location>
</feature>
<name>A0A8B6EYF4_MYTGA</name>
<accession>A0A8B6EYF4</accession>
<dbReference type="EMBL" id="UYJE01005860">
    <property type="protein sequence ID" value="VDI41046.1"/>
    <property type="molecule type" value="Genomic_DNA"/>
</dbReference>
<sequence length="129" mass="14465">VIFKGFSNFLRTNFGKTISENHIPLKTTRHAVNAVMEKVYVLKDQDSFDASTPTPTSSPEKPDSDLSYVPTPTPTSSREATDYPHTLAQEADSDLCMYLCPHLAQRSPKRLIVCICHTSQRSLTATYRM</sequence>